<evidence type="ECO:0000313" key="1">
    <source>
        <dbReference type="EMBL" id="VBB39276.1"/>
    </source>
</evidence>
<dbReference type="EMBL" id="UPXP01000011">
    <property type="protein sequence ID" value="VBB39276.1"/>
    <property type="molecule type" value="Genomic_DNA"/>
</dbReference>
<proteinExistence type="predicted"/>
<sequence length="200" mass="22073">MRKRPSIRAEQTEKSSYPGYRIRATSKPRRKAALLRRQTSRAMRFARFLLTAPSKERTVIKTTRFHERELRATRRAIPLQENRAPVRKIRSISDFFRIFSDFGNPCFSFSISPSGDIPSILLVLVGDGKLTSALGPSALQNKPAALGAHAGAEAELAVSLGSAGLVGAFHGNVLLNLRRLLDRRSISLSMPRGHNPRAGS</sequence>
<name>A0A652ZU34_9SPIR</name>
<dbReference type="AlphaFoldDB" id="A0A652ZU34"/>
<gene>
    <name evidence="1" type="ORF">TRIP_E190194</name>
</gene>
<accession>A0A652ZU34</accession>
<organism evidence="1">
    <name type="scientific">uncultured Spirochaetota bacterium</name>
    <dbReference type="NCBI Taxonomy" id="460511"/>
    <lineage>
        <taxon>Bacteria</taxon>
        <taxon>Pseudomonadati</taxon>
        <taxon>Spirochaetota</taxon>
        <taxon>environmental samples</taxon>
    </lineage>
</organism>
<reference evidence="1" key="1">
    <citation type="submission" date="2018-07" db="EMBL/GenBank/DDBJ databases">
        <authorList>
            <consortium name="Genoscope - CEA"/>
            <person name="William W."/>
        </authorList>
    </citation>
    <scope>NUCLEOTIDE SEQUENCE</scope>
    <source>
        <strain evidence="1">IK1</strain>
    </source>
</reference>
<protein>
    <submittedName>
        <fullName evidence="1">Uncharacterized protein</fullName>
    </submittedName>
</protein>